<dbReference type="Proteomes" id="UP000217771">
    <property type="component" value="Unassembled WGS sequence"/>
</dbReference>
<dbReference type="Gene3D" id="3.40.640.10">
    <property type="entry name" value="Type I PLP-dependent aspartate aminotransferase-like (Major domain)"/>
    <property type="match status" value="1"/>
</dbReference>
<dbReference type="InterPro" id="IPR004839">
    <property type="entry name" value="Aminotransferase_I/II_large"/>
</dbReference>
<accession>A0A2A2EUU6</accession>
<dbReference type="GO" id="GO:0030170">
    <property type="term" value="F:pyridoxal phosphate binding"/>
    <property type="evidence" value="ECO:0007669"/>
    <property type="project" value="InterPro"/>
</dbReference>
<dbReference type="Gene3D" id="3.90.1150.10">
    <property type="entry name" value="Aspartate Aminotransferase, domain 1"/>
    <property type="match status" value="1"/>
</dbReference>
<dbReference type="EMBL" id="NSKB01000004">
    <property type="protein sequence ID" value="PAU76916.1"/>
    <property type="molecule type" value="Genomic_DNA"/>
</dbReference>
<comment type="catalytic activity">
    <reaction evidence="9">
        <text>O-phospho-L-threonine + H(+) = (R)-1-aminopropan-2-yl phosphate + CO2</text>
        <dbReference type="Rhea" id="RHEA:11492"/>
        <dbReference type="ChEBI" id="CHEBI:15378"/>
        <dbReference type="ChEBI" id="CHEBI:16526"/>
        <dbReference type="ChEBI" id="CHEBI:58563"/>
        <dbReference type="ChEBI" id="CHEBI:58675"/>
        <dbReference type="EC" id="4.1.1.81"/>
    </reaction>
</comment>
<name>A0A2A2EUU6_9GAMM</name>
<keyword evidence="7" id="KW-0456">Lyase</keyword>
<dbReference type="UniPathway" id="UPA00148"/>
<dbReference type="NCBIfam" id="TIGR01140">
    <property type="entry name" value="L_thr_O3P_dcar"/>
    <property type="match status" value="1"/>
</dbReference>
<dbReference type="PANTHER" id="PTHR42885">
    <property type="entry name" value="HISTIDINOL-PHOSPHATE AMINOTRANSFERASE-RELATED"/>
    <property type="match status" value="1"/>
</dbReference>
<feature type="domain" description="Aminotransferase class I/classII large" evidence="10">
    <location>
        <begin position="34"/>
        <end position="364"/>
    </location>
</feature>
<comment type="caution">
    <text evidence="11">The sequence shown here is derived from an EMBL/GenBank/DDBJ whole genome shotgun (WGS) entry which is preliminary data.</text>
</comment>
<evidence type="ECO:0000313" key="12">
    <source>
        <dbReference type="Proteomes" id="UP000217771"/>
    </source>
</evidence>
<dbReference type="Pfam" id="PF00155">
    <property type="entry name" value="Aminotran_1_2"/>
    <property type="match status" value="1"/>
</dbReference>
<evidence type="ECO:0000256" key="4">
    <source>
        <dbReference type="ARBA" id="ARBA00012285"/>
    </source>
</evidence>
<dbReference type="InterPro" id="IPR004838">
    <property type="entry name" value="NHTrfase_class1_PyrdxlP-BS"/>
</dbReference>
<comment type="cofactor">
    <cofactor evidence="1">
        <name>pyridoxal 5'-phosphate</name>
        <dbReference type="ChEBI" id="CHEBI:597326"/>
    </cofactor>
</comment>
<dbReference type="InterPro" id="IPR015421">
    <property type="entry name" value="PyrdxlP-dep_Trfase_major"/>
</dbReference>
<evidence type="ECO:0000256" key="6">
    <source>
        <dbReference type="ARBA" id="ARBA00022898"/>
    </source>
</evidence>
<evidence type="ECO:0000256" key="1">
    <source>
        <dbReference type="ARBA" id="ARBA00001933"/>
    </source>
</evidence>
<keyword evidence="12" id="KW-1185">Reference proteome</keyword>
<dbReference type="InterPro" id="IPR015422">
    <property type="entry name" value="PyrdxlP-dep_Trfase_small"/>
</dbReference>
<evidence type="ECO:0000259" key="10">
    <source>
        <dbReference type="Pfam" id="PF00155"/>
    </source>
</evidence>
<evidence type="ECO:0000256" key="2">
    <source>
        <dbReference type="ARBA" id="ARBA00003444"/>
    </source>
</evidence>
<keyword evidence="5" id="KW-0169">Cobalamin biosynthesis</keyword>
<dbReference type="CDD" id="cd00609">
    <property type="entry name" value="AAT_like"/>
    <property type="match status" value="1"/>
</dbReference>
<evidence type="ECO:0000256" key="9">
    <source>
        <dbReference type="ARBA" id="ARBA00048531"/>
    </source>
</evidence>
<evidence type="ECO:0000256" key="7">
    <source>
        <dbReference type="ARBA" id="ARBA00023239"/>
    </source>
</evidence>
<evidence type="ECO:0000256" key="5">
    <source>
        <dbReference type="ARBA" id="ARBA00022573"/>
    </source>
</evidence>
<dbReference type="GO" id="GO:0009236">
    <property type="term" value="P:cobalamin biosynthetic process"/>
    <property type="evidence" value="ECO:0007669"/>
    <property type="project" value="UniProtKB-UniPathway"/>
</dbReference>
<evidence type="ECO:0000313" key="11">
    <source>
        <dbReference type="EMBL" id="PAU76916.1"/>
    </source>
</evidence>
<dbReference type="PANTHER" id="PTHR42885:SF1">
    <property type="entry name" value="THREONINE-PHOSPHATE DECARBOXYLASE"/>
    <property type="match status" value="1"/>
</dbReference>
<comment type="function">
    <text evidence="2">Decarboxylates L-threonine-O-3-phosphate to yield (R)-1-amino-2-propanol O-2-phosphate, the precursor for the linkage between the nucleotide loop and the corrin ring in cobalamin.</text>
</comment>
<gene>
    <name evidence="11" type="ORF">CK498_10775</name>
</gene>
<dbReference type="EC" id="4.1.1.81" evidence="4"/>
<dbReference type="RefSeq" id="WP_095621302.1">
    <property type="nucleotide sequence ID" value="NZ_NSKB01000004.1"/>
</dbReference>
<dbReference type="InterPro" id="IPR015424">
    <property type="entry name" value="PyrdxlP-dep_Trfase"/>
</dbReference>
<evidence type="ECO:0000256" key="8">
    <source>
        <dbReference type="ARBA" id="ARBA00029996"/>
    </source>
</evidence>
<reference evidence="11 12" key="1">
    <citation type="submission" date="2017-08" db="EMBL/GenBank/DDBJ databases">
        <title>Halomonas alkalisoli sp. nov., isolated from saline alkaline soil.</title>
        <authorList>
            <person name="Wang D."/>
            <person name="Zhang G."/>
        </authorList>
    </citation>
    <scope>NUCLEOTIDE SEQUENCE [LARGE SCALE GENOMIC DNA]</scope>
    <source>
        <strain evidence="11 12">WRN001</strain>
    </source>
</reference>
<sequence length="371" mass="39823">MTDATGRGAWPLHGGQPGAFTALAQRHGWPGDRPLIDLSANINPLGPPAWLEAQLRATLPALARYPDPDYRQARQAIAEREGLAPAQVLLTNGGAEAIFLAAALHAGQRGVIVEPTFGEYARACRHYGVGIQRLALMAQDFSLDQVAAEAAMAEADVMWLCRPNNPSGTLVPRAQIEALLHAGLSHGCQLVVDEAFVDFTAEDECLTPLLAEYPNLLLLRSLTKYYALPGLRLGYLLGSADSVARAAGCQLPWSVNALAADLVAPLLEDHDYQRQTRAWLGSERERMQAGVASLGFEAPLTEANFLLLRDPRAAPGPGSADPLFAHLLAHGLLARHTHNFAGLDGGWLRVALGERDANCQLLEALAAWRPS</sequence>
<dbReference type="InterPro" id="IPR005860">
    <property type="entry name" value="CobD"/>
</dbReference>
<dbReference type="PROSITE" id="PS00105">
    <property type="entry name" value="AA_TRANSFER_CLASS_1"/>
    <property type="match status" value="1"/>
</dbReference>
<proteinExistence type="predicted"/>
<dbReference type="SUPFAM" id="SSF53383">
    <property type="entry name" value="PLP-dependent transferases"/>
    <property type="match status" value="1"/>
</dbReference>
<dbReference type="OrthoDB" id="9813612at2"/>
<dbReference type="AlphaFoldDB" id="A0A2A2EUU6"/>
<comment type="pathway">
    <text evidence="3">Cofactor biosynthesis; adenosylcobalamin biosynthesis.</text>
</comment>
<keyword evidence="6" id="KW-0663">Pyridoxal phosphate</keyword>
<organism evidence="11 12">
    <name type="scientific">Halomonas salipaludis</name>
    <dbReference type="NCBI Taxonomy" id="2032625"/>
    <lineage>
        <taxon>Bacteria</taxon>
        <taxon>Pseudomonadati</taxon>
        <taxon>Pseudomonadota</taxon>
        <taxon>Gammaproteobacteria</taxon>
        <taxon>Oceanospirillales</taxon>
        <taxon>Halomonadaceae</taxon>
        <taxon>Halomonas</taxon>
    </lineage>
</organism>
<protein>
    <recommendedName>
        <fullName evidence="4">threonine-phosphate decarboxylase</fullName>
        <ecNumber evidence="4">4.1.1.81</ecNumber>
    </recommendedName>
    <alternativeName>
        <fullName evidence="8">L-threonine-O-3-phosphate decarboxylase</fullName>
    </alternativeName>
</protein>
<evidence type="ECO:0000256" key="3">
    <source>
        <dbReference type="ARBA" id="ARBA00004953"/>
    </source>
</evidence>
<dbReference type="GO" id="GO:0048472">
    <property type="term" value="F:threonine-phosphate decarboxylase activity"/>
    <property type="evidence" value="ECO:0007669"/>
    <property type="project" value="UniProtKB-EC"/>
</dbReference>